<evidence type="ECO:0000256" key="2">
    <source>
        <dbReference type="ARBA" id="ARBA00007049"/>
    </source>
</evidence>
<feature type="transmembrane region" description="Helical" evidence="10">
    <location>
        <begin position="807"/>
        <end position="829"/>
    </location>
</feature>
<name>A0AAE1T3Q9_9LAMI</name>
<dbReference type="GO" id="GO:0005774">
    <property type="term" value="C:vacuolar membrane"/>
    <property type="evidence" value="ECO:0007669"/>
    <property type="project" value="UniProtKB-SubCell"/>
</dbReference>
<dbReference type="GO" id="GO:0006826">
    <property type="term" value="P:iron ion transport"/>
    <property type="evidence" value="ECO:0007669"/>
    <property type="project" value="UniProtKB-KW"/>
</dbReference>
<keyword evidence="3" id="KW-0410">Iron transport</keyword>
<dbReference type="Proteomes" id="UP001289374">
    <property type="component" value="Unassembled WGS sequence"/>
</dbReference>
<keyword evidence="4" id="KW-0926">Vacuole</keyword>
<evidence type="ECO:0000256" key="8">
    <source>
        <dbReference type="ARBA" id="ARBA00044464"/>
    </source>
</evidence>
<keyword evidence="3" id="KW-0408">Iron</keyword>
<dbReference type="PANTHER" id="PTHR38937">
    <property type="entry name" value="MEMBRANE PROTEIN OF ER BODY-LIKE PROTEIN"/>
    <property type="match status" value="1"/>
</dbReference>
<dbReference type="InterPro" id="IPR052843">
    <property type="entry name" value="ER_body_metal_sequester"/>
</dbReference>
<reference evidence="12" key="2">
    <citation type="journal article" date="2024" name="Plant">
        <title>Genomic evolution and insights into agronomic trait innovations of Sesamum species.</title>
        <authorList>
            <person name="Miao H."/>
            <person name="Wang L."/>
            <person name="Qu L."/>
            <person name="Liu H."/>
            <person name="Sun Y."/>
            <person name="Le M."/>
            <person name="Wang Q."/>
            <person name="Wei S."/>
            <person name="Zheng Y."/>
            <person name="Lin W."/>
            <person name="Duan Y."/>
            <person name="Cao H."/>
            <person name="Xiong S."/>
            <person name="Wang X."/>
            <person name="Wei L."/>
            <person name="Li C."/>
            <person name="Ma Q."/>
            <person name="Ju M."/>
            <person name="Zhao R."/>
            <person name="Li G."/>
            <person name="Mu C."/>
            <person name="Tian Q."/>
            <person name="Mei H."/>
            <person name="Zhang T."/>
            <person name="Gao T."/>
            <person name="Zhang H."/>
        </authorList>
    </citation>
    <scope>NUCLEOTIDE SEQUENCE</scope>
    <source>
        <strain evidence="12">K16</strain>
    </source>
</reference>
<evidence type="ECO:0000256" key="3">
    <source>
        <dbReference type="ARBA" id="ARBA00022496"/>
    </source>
</evidence>
<dbReference type="PANTHER" id="PTHR38937:SF2">
    <property type="entry name" value="MEMBRANE PROTEIN OF ER BODY-LIKE PROTEIN ISOFORM X1"/>
    <property type="match status" value="1"/>
</dbReference>
<feature type="region of interest" description="Disordered" evidence="9">
    <location>
        <begin position="1"/>
        <end position="69"/>
    </location>
</feature>
<keyword evidence="5 10" id="KW-0812">Transmembrane</keyword>
<feature type="region of interest" description="Disordered" evidence="9">
    <location>
        <begin position="609"/>
        <end position="628"/>
    </location>
</feature>
<evidence type="ECO:0000259" key="11">
    <source>
        <dbReference type="PROSITE" id="PS00028"/>
    </source>
</evidence>
<feature type="transmembrane region" description="Helical" evidence="10">
    <location>
        <begin position="900"/>
        <end position="920"/>
    </location>
</feature>
<dbReference type="AlphaFoldDB" id="A0AAE1T3Q9"/>
<feature type="compositionally biased region" description="Basic and acidic residues" evidence="9">
    <location>
        <begin position="1"/>
        <end position="10"/>
    </location>
</feature>
<gene>
    <name evidence="12" type="ORF">Sango_3000600</name>
</gene>
<feature type="compositionally biased region" description="Acidic residues" evidence="9">
    <location>
        <begin position="11"/>
        <end position="21"/>
    </location>
</feature>
<dbReference type="InterPro" id="IPR008217">
    <property type="entry name" value="Ccc1_fam"/>
</dbReference>
<comment type="caution">
    <text evidence="12">The sequence shown here is derived from an EMBL/GenBank/DDBJ whole genome shotgun (WGS) entry which is preliminary data.</text>
</comment>
<evidence type="ECO:0000256" key="5">
    <source>
        <dbReference type="ARBA" id="ARBA00022692"/>
    </source>
</evidence>
<dbReference type="GO" id="GO:0005384">
    <property type="term" value="F:manganese ion transmembrane transporter activity"/>
    <property type="evidence" value="ECO:0007669"/>
    <property type="project" value="InterPro"/>
</dbReference>
<reference evidence="12" key="1">
    <citation type="submission" date="2020-06" db="EMBL/GenBank/DDBJ databases">
        <authorList>
            <person name="Li T."/>
            <person name="Hu X."/>
            <person name="Zhang T."/>
            <person name="Song X."/>
            <person name="Zhang H."/>
            <person name="Dai N."/>
            <person name="Sheng W."/>
            <person name="Hou X."/>
            <person name="Wei L."/>
        </authorList>
    </citation>
    <scope>NUCLEOTIDE SEQUENCE</scope>
    <source>
        <strain evidence="12">K16</strain>
        <tissue evidence="12">Leaf</tissue>
    </source>
</reference>
<dbReference type="Pfam" id="PF01988">
    <property type="entry name" value="VIT1"/>
    <property type="match status" value="1"/>
</dbReference>
<comment type="subcellular location">
    <subcellularLocation>
        <location evidence="1">Vacuole membrane</location>
        <topology evidence="1">Multi-pass membrane protein</topology>
    </subcellularLocation>
</comment>
<dbReference type="InterPro" id="IPR013087">
    <property type="entry name" value="Znf_C2H2_type"/>
</dbReference>
<dbReference type="PROSITE" id="PS00028">
    <property type="entry name" value="ZINC_FINGER_C2H2_1"/>
    <property type="match status" value="1"/>
</dbReference>
<evidence type="ECO:0000256" key="4">
    <source>
        <dbReference type="ARBA" id="ARBA00022554"/>
    </source>
</evidence>
<keyword evidence="6 10" id="KW-1133">Transmembrane helix</keyword>
<protein>
    <submittedName>
        <fullName evidence="12">Membrane protein of ER body-like protein</fullName>
    </submittedName>
</protein>
<keyword evidence="13" id="KW-1185">Reference proteome</keyword>
<accession>A0AAE1T3Q9</accession>
<dbReference type="GO" id="GO:0030026">
    <property type="term" value="P:intracellular manganese ion homeostasis"/>
    <property type="evidence" value="ECO:0007669"/>
    <property type="project" value="InterPro"/>
</dbReference>
<evidence type="ECO:0000256" key="10">
    <source>
        <dbReference type="SAM" id="Phobius"/>
    </source>
</evidence>
<evidence type="ECO:0000256" key="6">
    <source>
        <dbReference type="ARBA" id="ARBA00022989"/>
    </source>
</evidence>
<keyword evidence="7 10" id="KW-0472">Membrane</keyword>
<feature type="domain" description="C2H2-type" evidence="11">
    <location>
        <begin position="155"/>
        <end position="175"/>
    </location>
</feature>
<keyword evidence="3" id="KW-0406">Ion transport</keyword>
<feature type="region of interest" description="Disordered" evidence="9">
    <location>
        <begin position="460"/>
        <end position="526"/>
    </location>
</feature>
<feature type="compositionally biased region" description="Polar residues" evidence="9">
    <location>
        <begin position="460"/>
        <end position="482"/>
    </location>
</feature>
<sequence length="986" mass="107484">MEKDEQKWEQAEVEEQEEEETTLVVRKSRNENDSKTTEIAAVDVEVSNGVSQSNGHPIPSEAAANGAQSEDPILGEEQKIEELDGVLENESEAINGEPKSENLVFYDKVEVGEQILLFNLTFKVEPPISYLCFVPSNTLFQICCITDGLIGIWKCRICTWTYQNGSVCIDHIRNHKGQLHKLMSVKTLNFKSEGIEPASTYFGEKQTVKDAGYDKFDIPSLDSGIQNNASSAITNGYDGDHKNDSYSSANLEPSHISVQEHSISNKSSKEIESAEVDLIHGDDLEVTELDVERVLQKQTTHDLFCPNCNSCITKRVILRKRKRRIRVSDEEIKRNKIEAAVDSKLVAVSSQSVRHQVVHTDEVGDNATQLPAAEDDERERGPDIFRCLSCFSFFIPTGNGFKLFRASGEKDGKQNVQGEQVPSIKKNWFTSMFASNKQDTAIQQGSSSQTDVQKVDVGATPSSILGDQSGQPSFSQKTSRPSHASEGLQVTAGRNGTPEGRDQILPSPRQKPSLNGEVIIGSGDNLDMTSTETVGATMKQFDVYTKDQLTESKPEKEVHVDRETDLSGTVLPLSTHVTNGESAEDAISFSQQGGLKLLISSNKESLTVENSERRSNWTMQSGAADKEPVQLSPKSVSVLKASDVDGNLNISVSIPHEEQEITATILTESVVENKNANFRSGNNGQAYPTEVSQHIITKTKFEVHAGESLGVGNISGAPVAQGKDTVIAIDAQPAGLSQTLQGIIRPTETAALLQSASQISTAGRERTEVRKEFEIEVIKSIVYGGLAESITSLSVVSSAAGGGAATLNILALGVANLIGGLFIICHNLWELKSDRVEQVANQVSDEATEQRDRYKELLGRRQNFIIHAVVAIISYLVFGLVPPVVYGFSFRKTDDKQLKLVVVAAASLLCIFVLATGRAYTQRPPKPYLKSIITFVTLGVMVSGVSYAAGELVERLLEKLGLFQSSSVPNLLVPEMKPTGSAWASY</sequence>
<feature type="transmembrane region" description="Helical" evidence="10">
    <location>
        <begin position="932"/>
        <end position="950"/>
    </location>
</feature>
<evidence type="ECO:0000256" key="9">
    <source>
        <dbReference type="SAM" id="MobiDB-lite"/>
    </source>
</evidence>
<evidence type="ECO:0000256" key="7">
    <source>
        <dbReference type="ARBA" id="ARBA00023136"/>
    </source>
</evidence>
<keyword evidence="3" id="KW-0813">Transport</keyword>
<organism evidence="12 13">
    <name type="scientific">Sesamum angolense</name>
    <dbReference type="NCBI Taxonomy" id="2727404"/>
    <lineage>
        <taxon>Eukaryota</taxon>
        <taxon>Viridiplantae</taxon>
        <taxon>Streptophyta</taxon>
        <taxon>Embryophyta</taxon>
        <taxon>Tracheophyta</taxon>
        <taxon>Spermatophyta</taxon>
        <taxon>Magnoliopsida</taxon>
        <taxon>eudicotyledons</taxon>
        <taxon>Gunneridae</taxon>
        <taxon>Pentapetalae</taxon>
        <taxon>asterids</taxon>
        <taxon>lamiids</taxon>
        <taxon>Lamiales</taxon>
        <taxon>Pedaliaceae</taxon>
        <taxon>Sesamum</taxon>
    </lineage>
</organism>
<proteinExistence type="inferred from homology"/>
<evidence type="ECO:0000256" key="1">
    <source>
        <dbReference type="ARBA" id="ARBA00004128"/>
    </source>
</evidence>
<evidence type="ECO:0000313" key="12">
    <source>
        <dbReference type="EMBL" id="KAK4381079.1"/>
    </source>
</evidence>
<comment type="catalytic activity">
    <reaction evidence="8">
        <text>Fe(2+)(in) = Fe(2+)(out)</text>
        <dbReference type="Rhea" id="RHEA:28486"/>
        <dbReference type="ChEBI" id="CHEBI:29033"/>
    </reaction>
    <physiologicalReaction direction="left-to-right" evidence="8">
        <dbReference type="Rhea" id="RHEA:28487"/>
    </physiologicalReaction>
</comment>
<evidence type="ECO:0000313" key="13">
    <source>
        <dbReference type="Proteomes" id="UP001289374"/>
    </source>
</evidence>
<feature type="transmembrane region" description="Helical" evidence="10">
    <location>
        <begin position="864"/>
        <end position="888"/>
    </location>
</feature>
<dbReference type="EMBL" id="JACGWL010000958">
    <property type="protein sequence ID" value="KAK4381079.1"/>
    <property type="molecule type" value="Genomic_DNA"/>
</dbReference>
<comment type="similarity">
    <text evidence="2">Belongs to the CCC1 family.</text>
</comment>